<dbReference type="PANTHER" id="PTHR12209:SF0">
    <property type="entry name" value="EKC_KEOPS COMPLEX SUBUNIT TP53RK"/>
    <property type="match status" value="1"/>
</dbReference>
<evidence type="ECO:0000256" key="5">
    <source>
        <dbReference type="ARBA" id="ARBA00022694"/>
    </source>
</evidence>
<dbReference type="PANTHER" id="PTHR12209">
    <property type="entry name" value="NON-SPECIFIC SERINE/THREONINE PROTEIN KINASE"/>
    <property type="match status" value="1"/>
</dbReference>
<dbReference type="GO" id="GO:0005524">
    <property type="term" value="F:ATP binding"/>
    <property type="evidence" value="ECO:0007669"/>
    <property type="project" value="UniProtKB-KW"/>
</dbReference>
<evidence type="ECO:0000256" key="3">
    <source>
        <dbReference type="ARBA" id="ARBA00022527"/>
    </source>
</evidence>
<dbReference type="GO" id="GO:0008033">
    <property type="term" value="P:tRNA processing"/>
    <property type="evidence" value="ECO:0007669"/>
    <property type="project" value="UniProtKB-KW"/>
</dbReference>
<keyword evidence="7 12" id="KW-0418">Kinase</keyword>
<accession>A0A7C2BL41</accession>
<evidence type="ECO:0000256" key="10">
    <source>
        <dbReference type="ARBA" id="ARBA00048679"/>
    </source>
</evidence>
<dbReference type="Pfam" id="PF01163">
    <property type="entry name" value="RIO1"/>
    <property type="match status" value="1"/>
</dbReference>
<dbReference type="NCBIfam" id="NF011463">
    <property type="entry name" value="PRK14879.1-4"/>
    <property type="match status" value="1"/>
</dbReference>
<evidence type="ECO:0000256" key="7">
    <source>
        <dbReference type="ARBA" id="ARBA00022777"/>
    </source>
</evidence>
<evidence type="ECO:0000313" key="12">
    <source>
        <dbReference type="EMBL" id="HEF87328.1"/>
    </source>
</evidence>
<comment type="catalytic activity">
    <reaction evidence="9">
        <text>L-threonyl-[protein] + ATP = O-phospho-L-threonyl-[protein] + ADP + H(+)</text>
        <dbReference type="Rhea" id="RHEA:46608"/>
        <dbReference type="Rhea" id="RHEA-COMP:11060"/>
        <dbReference type="Rhea" id="RHEA-COMP:11605"/>
        <dbReference type="ChEBI" id="CHEBI:15378"/>
        <dbReference type="ChEBI" id="CHEBI:30013"/>
        <dbReference type="ChEBI" id="CHEBI:30616"/>
        <dbReference type="ChEBI" id="CHEBI:61977"/>
        <dbReference type="ChEBI" id="CHEBI:456216"/>
        <dbReference type="EC" id="2.7.11.1"/>
    </reaction>
</comment>
<dbReference type="EC" id="2.7.11.1" evidence="2"/>
<evidence type="ECO:0000256" key="1">
    <source>
        <dbReference type="ARBA" id="ARBA00010630"/>
    </source>
</evidence>
<evidence type="ECO:0000256" key="6">
    <source>
        <dbReference type="ARBA" id="ARBA00022741"/>
    </source>
</evidence>
<keyword evidence="4" id="KW-0808">Transferase</keyword>
<dbReference type="EMBL" id="DSJT01000021">
    <property type="protein sequence ID" value="HEF87328.1"/>
    <property type="molecule type" value="Genomic_DNA"/>
</dbReference>
<keyword evidence="5" id="KW-0819">tRNA processing</keyword>
<dbReference type="PROSITE" id="PS50011">
    <property type="entry name" value="PROTEIN_KINASE_DOM"/>
    <property type="match status" value="1"/>
</dbReference>
<evidence type="ECO:0000256" key="8">
    <source>
        <dbReference type="ARBA" id="ARBA00022840"/>
    </source>
</evidence>
<name>A0A7C2BL41_9CREN</name>
<comment type="caution">
    <text evidence="12">The sequence shown here is derived from an EMBL/GenBank/DDBJ whole genome shotgun (WGS) entry which is preliminary data.</text>
</comment>
<dbReference type="InterPro" id="IPR000719">
    <property type="entry name" value="Prot_kinase_dom"/>
</dbReference>
<dbReference type="GO" id="GO:0004674">
    <property type="term" value="F:protein serine/threonine kinase activity"/>
    <property type="evidence" value="ECO:0007669"/>
    <property type="project" value="UniProtKB-KW"/>
</dbReference>
<evidence type="ECO:0000259" key="11">
    <source>
        <dbReference type="PROSITE" id="PS50011"/>
    </source>
</evidence>
<dbReference type="Gene3D" id="1.10.510.10">
    <property type="entry name" value="Transferase(Phosphotransferase) domain 1"/>
    <property type="match status" value="1"/>
</dbReference>
<organism evidence="12">
    <name type="scientific">Thermosphaera aggregans</name>
    <dbReference type="NCBI Taxonomy" id="54254"/>
    <lineage>
        <taxon>Archaea</taxon>
        <taxon>Thermoproteota</taxon>
        <taxon>Thermoprotei</taxon>
        <taxon>Desulfurococcales</taxon>
        <taxon>Desulfurococcaceae</taxon>
        <taxon>Thermosphaera</taxon>
    </lineage>
</organism>
<dbReference type="InterPro" id="IPR022495">
    <property type="entry name" value="Bud32"/>
</dbReference>
<dbReference type="InterPro" id="IPR011009">
    <property type="entry name" value="Kinase-like_dom_sf"/>
</dbReference>
<dbReference type="Gene3D" id="3.30.200.20">
    <property type="entry name" value="Phosphorylase Kinase, domain 1"/>
    <property type="match status" value="1"/>
</dbReference>
<dbReference type="InterPro" id="IPR018934">
    <property type="entry name" value="RIO_dom"/>
</dbReference>
<feature type="domain" description="Protein kinase" evidence="11">
    <location>
        <begin position="2"/>
        <end position="225"/>
    </location>
</feature>
<protein>
    <recommendedName>
        <fullName evidence="2">non-specific serine/threonine protein kinase</fullName>
        <ecNumber evidence="2">2.7.11.1</ecNumber>
    </recommendedName>
</protein>
<evidence type="ECO:0000256" key="4">
    <source>
        <dbReference type="ARBA" id="ARBA00022679"/>
    </source>
</evidence>
<keyword evidence="8" id="KW-0067">ATP-binding</keyword>
<dbReference type="SUPFAM" id="SSF56112">
    <property type="entry name" value="Protein kinase-like (PK-like)"/>
    <property type="match status" value="1"/>
</dbReference>
<keyword evidence="6" id="KW-0547">Nucleotide-binding</keyword>
<dbReference type="NCBIfam" id="TIGR03724">
    <property type="entry name" value="arch_bud32"/>
    <property type="match status" value="1"/>
</dbReference>
<evidence type="ECO:0000256" key="9">
    <source>
        <dbReference type="ARBA" id="ARBA00047899"/>
    </source>
</evidence>
<sequence>MAERVEYFNKGAEAVLYRARVLGLDFIVKKRLDKPYRHEAFNKVFKEYRTRVEARILSHLRSIGLNVPAPLIVDVSKGILVLEYVDGVPLSSLVDSMSREELGMVAGDLGRQVAVMHSNRVYHGDLTLANTLYSGGRVYIIDFGLAGYSDDVEEYAIDLHLLYRNLQAMHPGIAEEFMNRFLENYKQWYSGVFEEVVKRFLEVRVRGRYVDRELRKTVMRDRYVS</sequence>
<proteinExistence type="inferred from homology"/>
<dbReference type="SMART" id="SM00220">
    <property type="entry name" value="S_TKc"/>
    <property type="match status" value="1"/>
</dbReference>
<dbReference type="AlphaFoldDB" id="A0A7C2BL41"/>
<dbReference type="GO" id="GO:0005829">
    <property type="term" value="C:cytosol"/>
    <property type="evidence" value="ECO:0007669"/>
    <property type="project" value="TreeGrafter"/>
</dbReference>
<evidence type="ECO:0000256" key="2">
    <source>
        <dbReference type="ARBA" id="ARBA00012513"/>
    </source>
</evidence>
<keyword evidence="3" id="KW-0723">Serine/threonine-protein kinase</keyword>
<reference evidence="12" key="1">
    <citation type="journal article" date="2020" name="mSystems">
        <title>Genome- and Community-Level Interaction Insights into Carbon Utilization and Element Cycling Functions of Hydrothermarchaeota in Hydrothermal Sediment.</title>
        <authorList>
            <person name="Zhou Z."/>
            <person name="Liu Y."/>
            <person name="Xu W."/>
            <person name="Pan J."/>
            <person name="Luo Z.H."/>
            <person name="Li M."/>
        </authorList>
    </citation>
    <scope>NUCLEOTIDE SEQUENCE [LARGE SCALE GENOMIC DNA]</scope>
    <source>
        <strain evidence="12">SpSt-23</strain>
    </source>
</reference>
<dbReference type="NCBIfam" id="NF011461">
    <property type="entry name" value="PRK14879.1-2"/>
    <property type="match status" value="1"/>
</dbReference>
<comment type="similarity">
    <text evidence="1">Belongs to the protein kinase superfamily. BUD32 family.</text>
</comment>
<comment type="catalytic activity">
    <reaction evidence="10">
        <text>L-seryl-[protein] + ATP = O-phospho-L-seryl-[protein] + ADP + H(+)</text>
        <dbReference type="Rhea" id="RHEA:17989"/>
        <dbReference type="Rhea" id="RHEA-COMP:9863"/>
        <dbReference type="Rhea" id="RHEA-COMP:11604"/>
        <dbReference type="ChEBI" id="CHEBI:15378"/>
        <dbReference type="ChEBI" id="CHEBI:29999"/>
        <dbReference type="ChEBI" id="CHEBI:30616"/>
        <dbReference type="ChEBI" id="CHEBI:83421"/>
        <dbReference type="ChEBI" id="CHEBI:456216"/>
        <dbReference type="EC" id="2.7.11.1"/>
    </reaction>
</comment>
<gene>
    <name evidence="12" type="ORF">ENP55_03365</name>
</gene>